<dbReference type="SUPFAM" id="SSF56112">
    <property type="entry name" value="Protein kinase-like (PK-like)"/>
    <property type="match status" value="1"/>
</dbReference>
<dbReference type="OrthoDB" id="3645574at2759"/>
<evidence type="ECO:0000313" key="5">
    <source>
        <dbReference type="Proteomes" id="UP000308549"/>
    </source>
</evidence>
<evidence type="ECO:0000259" key="3">
    <source>
        <dbReference type="Pfam" id="PF01636"/>
    </source>
</evidence>
<dbReference type="PANTHER" id="PTHR21310:SF37">
    <property type="entry name" value="AMINOGLYCOSIDE PHOSPHOTRANSFERASE DOMAIN-CONTAINING PROTEIN"/>
    <property type="match status" value="1"/>
</dbReference>
<proteinExistence type="predicted"/>
<gene>
    <name evidence="4" type="ORF">B0A50_06640</name>
</gene>
<dbReference type="Pfam" id="PF01636">
    <property type="entry name" value="APH"/>
    <property type="match status" value="1"/>
</dbReference>
<evidence type="ECO:0000313" key="4">
    <source>
        <dbReference type="EMBL" id="TKA24483.1"/>
    </source>
</evidence>
<evidence type="ECO:0000256" key="1">
    <source>
        <dbReference type="SAM" id="Coils"/>
    </source>
</evidence>
<feature type="coiled-coil region" evidence="1">
    <location>
        <begin position="480"/>
        <end position="535"/>
    </location>
</feature>
<dbReference type="Proteomes" id="UP000308549">
    <property type="component" value="Unassembled WGS sequence"/>
</dbReference>
<comment type="caution">
    <text evidence="4">The sequence shown here is derived from an EMBL/GenBank/DDBJ whole genome shotgun (WGS) entry which is preliminary data.</text>
</comment>
<keyword evidence="1" id="KW-0175">Coiled coil</keyword>
<feature type="domain" description="Aminoglycoside phosphotransferase" evidence="3">
    <location>
        <begin position="111"/>
        <end position="373"/>
    </location>
</feature>
<protein>
    <recommendedName>
        <fullName evidence="3">Aminoglycoside phosphotransferase domain-containing protein</fullName>
    </recommendedName>
</protein>
<accession>A0A4U0TQT0</accession>
<dbReference type="PANTHER" id="PTHR21310">
    <property type="entry name" value="AMINOGLYCOSIDE PHOSPHOTRANSFERASE-RELATED-RELATED"/>
    <property type="match status" value="1"/>
</dbReference>
<dbReference type="AlphaFoldDB" id="A0A4U0TQT0"/>
<organism evidence="4 5">
    <name type="scientific">Salinomyces thailandicus</name>
    <dbReference type="NCBI Taxonomy" id="706561"/>
    <lineage>
        <taxon>Eukaryota</taxon>
        <taxon>Fungi</taxon>
        <taxon>Dikarya</taxon>
        <taxon>Ascomycota</taxon>
        <taxon>Pezizomycotina</taxon>
        <taxon>Dothideomycetes</taxon>
        <taxon>Dothideomycetidae</taxon>
        <taxon>Mycosphaerellales</taxon>
        <taxon>Teratosphaeriaceae</taxon>
        <taxon>Salinomyces</taxon>
    </lineage>
</organism>
<keyword evidence="5" id="KW-1185">Reference proteome</keyword>
<name>A0A4U0TQT0_9PEZI</name>
<feature type="region of interest" description="Disordered" evidence="2">
    <location>
        <begin position="543"/>
        <end position="563"/>
    </location>
</feature>
<feature type="compositionally biased region" description="Basic and acidic residues" evidence="2">
    <location>
        <begin position="545"/>
        <end position="555"/>
    </location>
</feature>
<evidence type="ECO:0000256" key="2">
    <source>
        <dbReference type="SAM" id="MobiDB-lite"/>
    </source>
</evidence>
<dbReference type="EMBL" id="NAJL01000043">
    <property type="protein sequence ID" value="TKA24483.1"/>
    <property type="molecule type" value="Genomic_DNA"/>
</dbReference>
<sequence length="563" mass="64672">MDDFTIATSRGHLTIAEALDTDHDMIPTLLSGQQNDKFKDELERRRSDIEKLIQRHLRIPQSQIMLSQRSDWIQGSFNICLPVRITNTRSSRLPRQVIIRFVLPHGVGEPFSPGNVDEKIRCEAATYVWLHQTHPTIPIPRLFGMGVPGFTSIENESWWNWTIWHLRRSLAWPHGKTLSPYFAHRREALTDLGYLLIEHVVEGKMLSSSFKASRHDGNRRANLYRGLARIMLRLASVPLPRIGSWTMDDRGIVSLTNRPLLDLTLFFGKHQIPTDIPRNMTYTSAQPFIHDKFAYQENRMRHQPNSILSKADGIGQLSALANLRRLQSRFWDQRSCGGPFVLTLPDMHQSNIFVDDDWNVTSLIDLEFAPVAPVQIWKVPVWLSDRGVDQIERPDFDEYQSLYNEFVSAIEREEEAGGQDNTYSSKLRQDWSTGNFWYSTALGSIDAYPAIFDQHLQQKLDDADKVTLTQFCGEDVSEFIEKKLEDFRRYEERIHEIFEEAKAREGVGSRAGDMLEGAEAREDEVKKVKKTFEEAEACEGLGEWRGGEEGRKDGQFTDCDSGA</sequence>
<reference evidence="4 5" key="1">
    <citation type="submission" date="2017-03" db="EMBL/GenBank/DDBJ databases">
        <title>Genomes of endolithic fungi from Antarctica.</title>
        <authorList>
            <person name="Coleine C."/>
            <person name="Masonjones S."/>
            <person name="Stajich J.E."/>
        </authorList>
    </citation>
    <scope>NUCLEOTIDE SEQUENCE [LARGE SCALE GENOMIC DNA]</scope>
    <source>
        <strain evidence="4 5">CCFEE 6315</strain>
    </source>
</reference>
<dbReference type="InterPro" id="IPR002575">
    <property type="entry name" value="Aminoglycoside_PTrfase"/>
</dbReference>
<dbReference type="InterPro" id="IPR011009">
    <property type="entry name" value="Kinase-like_dom_sf"/>
</dbReference>
<dbReference type="InterPro" id="IPR051678">
    <property type="entry name" value="AGP_Transferase"/>
</dbReference>